<dbReference type="GO" id="GO:0015385">
    <property type="term" value="F:sodium:proton antiporter activity"/>
    <property type="evidence" value="ECO:0007669"/>
    <property type="project" value="UniProtKB-UniRule"/>
</dbReference>
<feature type="transmembrane region" description="Helical" evidence="7">
    <location>
        <begin position="320"/>
        <end position="338"/>
    </location>
</feature>
<evidence type="ECO:0000313" key="9">
    <source>
        <dbReference type="EMBL" id="RMT15300.1"/>
    </source>
</evidence>
<evidence type="ECO:0000256" key="7">
    <source>
        <dbReference type="HAMAP-Rule" id="MF_01844"/>
    </source>
</evidence>
<dbReference type="GO" id="GO:0006885">
    <property type="term" value="P:regulation of pH"/>
    <property type="evidence" value="ECO:0007669"/>
    <property type="project" value="UniProtKB-UniRule"/>
</dbReference>
<keyword evidence="7" id="KW-0406">Ion transport</keyword>
<comment type="caution">
    <text evidence="8">The sequence shown here is derived from an EMBL/GenBank/DDBJ whole genome shotgun (WGS) entry which is preliminary data.</text>
</comment>
<dbReference type="AlphaFoldDB" id="A0A3M4V5E9"/>
<feature type="transmembrane region" description="Helical" evidence="7">
    <location>
        <begin position="37"/>
        <end position="58"/>
    </location>
</feature>
<dbReference type="Pfam" id="PF06965">
    <property type="entry name" value="Na_H_antiport_1"/>
    <property type="match status" value="1"/>
</dbReference>
<comment type="similarity">
    <text evidence="7">Belongs to the NhaA Na(+)/H(+) (TC 2.A.33) antiporter family.</text>
</comment>
<reference evidence="10 11" key="1">
    <citation type="submission" date="2018-08" db="EMBL/GenBank/DDBJ databases">
        <title>Recombination of ecologically and evolutionarily significant loci maintains genetic cohesion in the Pseudomonas syringae species complex.</title>
        <authorList>
            <person name="Dillon M."/>
            <person name="Thakur S."/>
            <person name="Almeida R.N.D."/>
            <person name="Weir B.S."/>
            <person name="Guttman D.S."/>
        </authorList>
    </citation>
    <scope>NUCLEOTIDE SEQUENCE [LARGE SCALE GENOMIC DNA]</scope>
    <source>
        <strain evidence="8 11">ICMP 535</strain>
        <strain evidence="9 10">ICMP 6941</strain>
    </source>
</reference>
<keyword evidence="4 7" id="KW-1133">Transmembrane helix</keyword>
<dbReference type="Proteomes" id="UP000279553">
    <property type="component" value="Unassembled WGS sequence"/>
</dbReference>
<evidence type="ECO:0000313" key="10">
    <source>
        <dbReference type="Proteomes" id="UP000276194"/>
    </source>
</evidence>
<dbReference type="PANTHER" id="PTHR30341">
    <property type="entry name" value="SODIUM ION/PROTON ANTIPORTER NHAA-RELATED"/>
    <property type="match status" value="1"/>
</dbReference>
<keyword evidence="5 7" id="KW-0472">Membrane</keyword>
<feature type="transmembrane region" description="Helical" evidence="7">
    <location>
        <begin position="145"/>
        <end position="164"/>
    </location>
</feature>
<dbReference type="RefSeq" id="WP_059004144.1">
    <property type="nucleotide sequence ID" value="NZ_RBRD01000211.1"/>
</dbReference>
<evidence type="ECO:0000256" key="1">
    <source>
        <dbReference type="ARBA" id="ARBA00004429"/>
    </source>
</evidence>
<keyword evidence="7" id="KW-0915">Sodium</keyword>
<keyword evidence="3 7" id="KW-0812">Transmembrane</keyword>
<accession>A0A3M4V5E9</accession>
<comment type="subcellular location">
    <subcellularLocation>
        <location evidence="1">Cell inner membrane</location>
        <topology evidence="1">Multi-pass membrane protein</topology>
    </subcellularLocation>
    <subcellularLocation>
        <location evidence="7">Cell membrane</location>
        <topology evidence="7">Multi-pass membrane protein</topology>
    </subcellularLocation>
</comment>
<gene>
    <name evidence="7" type="primary">nhaA</name>
    <name evidence="9" type="ORF">ALP52_101671</name>
    <name evidence="8" type="ORF">ALQ05_200133</name>
</gene>
<evidence type="ECO:0000256" key="4">
    <source>
        <dbReference type="ARBA" id="ARBA00022989"/>
    </source>
</evidence>
<evidence type="ECO:0000256" key="3">
    <source>
        <dbReference type="ARBA" id="ARBA00022692"/>
    </source>
</evidence>
<dbReference type="GO" id="GO:0005886">
    <property type="term" value="C:plasma membrane"/>
    <property type="evidence" value="ECO:0007669"/>
    <property type="project" value="UniProtKB-SubCell"/>
</dbReference>
<dbReference type="Gene3D" id="1.20.1530.10">
    <property type="entry name" value="Na+/H+ antiporter like domain"/>
    <property type="match status" value="1"/>
</dbReference>
<name>A0A3M4V5E9_PSEA0</name>
<dbReference type="Proteomes" id="UP000276194">
    <property type="component" value="Unassembled WGS sequence"/>
</dbReference>
<sequence length="456" mass="48082">MASKKPASSPIPRPQVLTERALSALERFSHIEAVSGIALLLAAIVALIWANSAIAGSYEHFWNAELTIGVGHFTISRSLHFLVNDGLMTVFFLVVGAEIRQEISDGALSSFKLATLPIGAALGGVLVPALIYTLLNFGTPASSGWAVPTATDIAFAVGVLALLGKSIPGSVRVLLLALAIIDDIVAILIIAVFYTASLNYLGLVIAAAGLLIVLIFQRMGIGRAYVYVIPGAIVWFGLWKTGVHPTLAGVVLGLMTPVNSKPLRERPLDTIGRTFQELMERFSHAEQSPKAVAKPLKQLRHAEREMLSPVQRVQLGLHPWVAYGVMPLFALANAGVSLKGINLDDTVAQGVLIGVTTALVLGKPLGVMIASFMLIKFKICELPEGVNWEGVALVGLLAGIGFTMSIFISGLAFDDPGLLAAAKLSVLAASSLAAMLGLVWGKSKFRSFAGRPAAGL</sequence>
<evidence type="ECO:0000256" key="5">
    <source>
        <dbReference type="ARBA" id="ARBA00023136"/>
    </source>
</evidence>
<dbReference type="EMBL" id="RBRD01000211">
    <property type="protein sequence ID" value="RMQ34567.1"/>
    <property type="molecule type" value="Genomic_DNA"/>
</dbReference>
<keyword evidence="2 7" id="KW-1003">Cell membrane</keyword>
<keyword evidence="7" id="KW-0050">Antiport</keyword>
<comment type="function">
    <text evidence="7">Na(+)/H(+) antiporter that extrudes sodium in exchange for external protons.</text>
</comment>
<keyword evidence="7" id="KW-0813">Transport</keyword>
<dbReference type="EMBL" id="RBTD01000390">
    <property type="protein sequence ID" value="RMT15300.1"/>
    <property type="molecule type" value="Genomic_DNA"/>
</dbReference>
<evidence type="ECO:0000256" key="2">
    <source>
        <dbReference type="ARBA" id="ARBA00022475"/>
    </source>
</evidence>
<organism evidence="8 11">
    <name type="scientific">Pseudomonas amygdali pv. mori</name>
    <dbReference type="NCBI Taxonomy" id="34065"/>
    <lineage>
        <taxon>Bacteria</taxon>
        <taxon>Pseudomonadati</taxon>
        <taxon>Pseudomonadota</taxon>
        <taxon>Gammaproteobacteria</taxon>
        <taxon>Pseudomonadales</taxon>
        <taxon>Pseudomonadaceae</taxon>
        <taxon>Pseudomonas</taxon>
        <taxon>Pseudomonas amygdali</taxon>
    </lineage>
</organism>
<dbReference type="HAMAP" id="MF_01844">
    <property type="entry name" value="NhaA"/>
    <property type="match status" value="1"/>
</dbReference>
<feature type="transmembrane region" description="Helical" evidence="7">
    <location>
        <begin position="200"/>
        <end position="216"/>
    </location>
</feature>
<comment type="catalytic activity">
    <reaction evidence="7">
        <text>Na(+)(in) + 2 H(+)(out) = Na(+)(out) + 2 H(+)(in)</text>
        <dbReference type="Rhea" id="RHEA:29251"/>
        <dbReference type="ChEBI" id="CHEBI:15378"/>
        <dbReference type="ChEBI" id="CHEBI:29101"/>
    </reaction>
</comment>
<dbReference type="InterPro" id="IPR004670">
    <property type="entry name" value="NhaA"/>
</dbReference>
<dbReference type="NCBIfam" id="TIGR00773">
    <property type="entry name" value="NhaA"/>
    <property type="match status" value="1"/>
</dbReference>
<keyword evidence="6 7" id="KW-0739">Sodium transport</keyword>
<feature type="transmembrane region" description="Helical" evidence="7">
    <location>
        <begin position="111"/>
        <end position="133"/>
    </location>
</feature>
<dbReference type="PANTHER" id="PTHR30341:SF0">
    <property type="entry name" value="NA(+)_H(+) ANTIPORTER NHAA"/>
    <property type="match status" value="1"/>
</dbReference>
<feature type="transmembrane region" description="Helical" evidence="7">
    <location>
        <begin position="418"/>
        <end position="441"/>
    </location>
</feature>
<feature type="transmembrane region" description="Helical" evidence="7">
    <location>
        <begin position="387"/>
        <end position="412"/>
    </location>
</feature>
<protein>
    <recommendedName>
        <fullName evidence="7">Na(+)/H(+) antiporter NhaA</fullName>
    </recommendedName>
    <alternativeName>
        <fullName evidence="7">Sodium/proton antiporter NhaA</fullName>
    </alternativeName>
</protein>
<proteinExistence type="inferred from homology"/>
<feature type="transmembrane region" description="Helical" evidence="7">
    <location>
        <begin position="350"/>
        <end position="375"/>
    </location>
</feature>
<evidence type="ECO:0000313" key="8">
    <source>
        <dbReference type="EMBL" id="RMQ34567.1"/>
    </source>
</evidence>
<dbReference type="InterPro" id="IPR023171">
    <property type="entry name" value="Na/H_antiporter_dom_sf"/>
</dbReference>
<evidence type="ECO:0000256" key="6">
    <source>
        <dbReference type="ARBA" id="ARBA00023201"/>
    </source>
</evidence>
<evidence type="ECO:0000313" key="11">
    <source>
        <dbReference type="Proteomes" id="UP000279553"/>
    </source>
</evidence>
<feature type="transmembrane region" description="Helical" evidence="7">
    <location>
        <begin position="173"/>
        <end position="194"/>
    </location>
</feature>